<sequence length="179" mass="20866">MLSEYKSLIYYHEDKPKWFETVKVAISTEEEFKGLHLKFFFKHKSTSETKDKNDKAFAMSFVKLMNKNGTTLSDTDHNLLVYKIEDKKGDKSAPYLDLPSTREDLEEQDIGKGNKFLQDLLDSLFSILMQNTISDMHDNQVFEALVYIIGLISDRKYQQFRPVLDAYVKTSFSFALAYQ</sequence>
<name>A0ABQ9FJ41_TEGGR</name>
<gene>
    <name evidence="3" type="ORF">KUTeg_005198</name>
</gene>
<evidence type="ECO:0000256" key="1">
    <source>
        <dbReference type="PROSITE-ProRule" id="PRU00983"/>
    </source>
</evidence>
<organism evidence="3 4">
    <name type="scientific">Tegillarca granosa</name>
    <name type="common">Malaysian cockle</name>
    <name type="synonym">Anadara granosa</name>
    <dbReference type="NCBI Taxonomy" id="220873"/>
    <lineage>
        <taxon>Eukaryota</taxon>
        <taxon>Metazoa</taxon>
        <taxon>Spiralia</taxon>
        <taxon>Lophotrochozoa</taxon>
        <taxon>Mollusca</taxon>
        <taxon>Bivalvia</taxon>
        <taxon>Autobranchia</taxon>
        <taxon>Pteriomorphia</taxon>
        <taxon>Arcoida</taxon>
        <taxon>Arcoidea</taxon>
        <taxon>Arcidae</taxon>
        <taxon>Tegillarca</taxon>
    </lineage>
</organism>
<evidence type="ECO:0000259" key="2">
    <source>
        <dbReference type="PROSITE" id="PS51650"/>
    </source>
</evidence>
<protein>
    <recommendedName>
        <fullName evidence="2">C2 DOCK-type domain-containing protein</fullName>
    </recommendedName>
</protein>
<evidence type="ECO:0000313" key="4">
    <source>
        <dbReference type="Proteomes" id="UP001217089"/>
    </source>
</evidence>
<dbReference type="PROSITE" id="PS51650">
    <property type="entry name" value="C2_DOCK"/>
    <property type="match status" value="1"/>
</dbReference>
<keyword evidence="4" id="KW-1185">Reference proteome</keyword>
<comment type="similarity">
    <text evidence="1">Belongs to the DOCK family.</text>
</comment>
<dbReference type="Gene3D" id="2.60.40.150">
    <property type="entry name" value="C2 domain"/>
    <property type="match status" value="1"/>
</dbReference>
<dbReference type="InterPro" id="IPR027007">
    <property type="entry name" value="C2_DOCK-type_domain"/>
</dbReference>
<feature type="domain" description="C2 DOCK-type" evidence="2">
    <location>
        <begin position="1"/>
        <end position="122"/>
    </location>
</feature>
<dbReference type="EMBL" id="JARBDR010000246">
    <property type="protein sequence ID" value="KAJ8317294.1"/>
    <property type="molecule type" value="Genomic_DNA"/>
</dbReference>
<evidence type="ECO:0000313" key="3">
    <source>
        <dbReference type="EMBL" id="KAJ8317294.1"/>
    </source>
</evidence>
<proteinExistence type="inferred from homology"/>
<accession>A0ABQ9FJ41</accession>
<dbReference type="PANTHER" id="PTHR45653">
    <property type="entry name" value="DEDICATOR OF CYTOKINESIS"/>
    <property type="match status" value="1"/>
</dbReference>
<reference evidence="3 4" key="1">
    <citation type="submission" date="2022-12" db="EMBL/GenBank/DDBJ databases">
        <title>Chromosome-level genome of Tegillarca granosa.</title>
        <authorList>
            <person name="Kim J."/>
        </authorList>
    </citation>
    <scope>NUCLEOTIDE SEQUENCE [LARGE SCALE GENOMIC DNA]</scope>
    <source>
        <strain evidence="3">Teg-2019</strain>
        <tissue evidence="3">Adductor muscle</tissue>
    </source>
</reference>
<dbReference type="InterPro" id="IPR035892">
    <property type="entry name" value="C2_domain_sf"/>
</dbReference>
<dbReference type="InterPro" id="IPR026791">
    <property type="entry name" value="DOCK"/>
</dbReference>
<dbReference type="Proteomes" id="UP001217089">
    <property type="component" value="Unassembled WGS sequence"/>
</dbReference>
<comment type="caution">
    <text evidence="3">The sequence shown here is derived from an EMBL/GenBank/DDBJ whole genome shotgun (WGS) entry which is preliminary data.</text>
</comment>
<dbReference type="PANTHER" id="PTHR45653:SF10">
    <property type="entry name" value="MYOBLAST CITY, ISOFORM B"/>
    <property type="match status" value="1"/>
</dbReference>
<dbReference type="Pfam" id="PF14429">
    <property type="entry name" value="DOCK-C2"/>
    <property type="match status" value="1"/>
</dbReference>